<name>A0A2K3QBQ4_9HYPO</name>
<proteinExistence type="predicted"/>
<accession>A0A2K3QBQ4</accession>
<protein>
    <submittedName>
        <fullName evidence="1">Uncharacterized protein</fullName>
    </submittedName>
</protein>
<reference evidence="1 2" key="1">
    <citation type="submission" date="2017-08" db="EMBL/GenBank/DDBJ databases">
        <title>Harnessing the power of phylogenomics to disentangle the directionality and signatures of interkingdom host jumping in the parasitic fungal genus Tolypocladium.</title>
        <authorList>
            <person name="Quandt C.A."/>
            <person name="Patterson W."/>
            <person name="Spatafora J.W."/>
        </authorList>
    </citation>
    <scope>NUCLEOTIDE SEQUENCE [LARGE SCALE GENOMIC DNA]</scope>
    <source>
        <strain evidence="1 2">CBS 113982</strain>
    </source>
</reference>
<dbReference type="AlphaFoldDB" id="A0A2K3QBQ4"/>
<gene>
    <name evidence="1" type="ORF">TCAP_05096</name>
</gene>
<keyword evidence="2" id="KW-1185">Reference proteome</keyword>
<sequence>MYNSCIIKSLPGGNSPRGSLSDLDLFPKSIHDLVDSLHVLGINLVRLVPRLGELLRADIHRRLVIPARRTQRIHRLPPHVGLLLLGHRHLDEWRDAADGEQALLRARVVLDGGANAPSGHPAQLALVALQLVEQRRPQAEVGDVVGVVKALDELLEVIECDELVADGDGVAERRRDDLHGGLHEVRVRGPAHERGHYFGREVARAVGARLLRRGGFIVGGVGVFDAPAQEVVKTLVTHGCVLV</sequence>
<dbReference type="Proteomes" id="UP000236621">
    <property type="component" value="Unassembled WGS sequence"/>
</dbReference>
<organism evidence="1 2">
    <name type="scientific">Tolypocladium capitatum</name>
    <dbReference type="NCBI Taxonomy" id="45235"/>
    <lineage>
        <taxon>Eukaryota</taxon>
        <taxon>Fungi</taxon>
        <taxon>Dikarya</taxon>
        <taxon>Ascomycota</taxon>
        <taxon>Pezizomycotina</taxon>
        <taxon>Sordariomycetes</taxon>
        <taxon>Hypocreomycetidae</taxon>
        <taxon>Hypocreales</taxon>
        <taxon>Ophiocordycipitaceae</taxon>
        <taxon>Tolypocladium</taxon>
    </lineage>
</organism>
<evidence type="ECO:0000313" key="2">
    <source>
        <dbReference type="Proteomes" id="UP000236621"/>
    </source>
</evidence>
<comment type="caution">
    <text evidence="1">The sequence shown here is derived from an EMBL/GenBank/DDBJ whole genome shotgun (WGS) entry which is preliminary data.</text>
</comment>
<dbReference type="OrthoDB" id="539541at2759"/>
<evidence type="ECO:0000313" key="1">
    <source>
        <dbReference type="EMBL" id="PNY24961.1"/>
    </source>
</evidence>
<dbReference type="EMBL" id="NRSZ01000823">
    <property type="protein sequence ID" value="PNY24961.1"/>
    <property type="molecule type" value="Genomic_DNA"/>
</dbReference>